<protein>
    <recommendedName>
        <fullName evidence="6">Major facilitator superfamily (MFS) profile domain-containing protein</fullName>
    </recommendedName>
</protein>
<evidence type="ECO:0000256" key="2">
    <source>
        <dbReference type="ARBA" id="ARBA00022692"/>
    </source>
</evidence>
<evidence type="ECO:0000259" key="6">
    <source>
        <dbReference type="PROSITE" id="PS50850"/>
    </source>
</evidence>
<organism evidence="7 8">
    <name type="scientific">Chaetoceros tenuissimus</name>
    <dbReference type="NCBI Taxonomy" id="426638"/>
    <lineage>
        <taxon>Eukaryota</taxon>
        <taxon>Sar</taxon>
        <taxon>Stramenopiles</taxon>
        <taxon>Ochrophyta</taxon>
        <taxon>Bacillariophyta</taxon>
        <taxon>Coscinodiscophyceae</taxon>
        <taxon>Chaetocerotophycidae</taxon>
        <taxon>Chaetocerotales</taxon>
        <taxon>Chaetocerotaceae</taxon>
        <taxon>Chaetoceros</taxon>
    </lineage>
</organism>
<dbReference type="SUPFAM" id="SSF103473">
    <property type="entry name" value="MFS general substrate transporter"/>
    <property type="match status" value="1"/>
</dbReference>
<comment type="subcellular location">
    <subcellularLocation>
        <location evidence="1">Membrane</location>
        <topology evidence="1">Multi-pass membrane protein</topology>
    </subcellularLocation>
</comment>
<dbReference type="InterPro" id="IPR020846">
    <property type="entry name" value="MFS_dom"/>
</dbReference>
<dbReference type="PANTHER" id="PTHR11662">
    <property type="entry name" value="SOLUTE CARRIER FAMILY 17"/>
    <property type="match status" value="1"/>
</dbReference>
<feature type="domain" description="Major facilitator superfamily (MFS) profile" evidence="6">
    <location>
        <begin position="120"/>
        <end position="583"/>
    </location>
</feature>
<name>A0AAD3H8F2_9STRA</name>
<feature type="transmembrane region" description="Helical" evidence="5">
    <location>
        <begin position="157"/>
        <end position="179"/>
    </location>
</feature>
<dbReference type="PANTHER" id="PTHR11662:SF399">
    <property type="entry name" value="FI19708P1-RELATED"/>
    <property type="match status" value="1"/>
</dbReference>
<feature type="transmembrane region" description="Helical" evidence="5">
    <location>
        <begin position="385"/>
        <end position="404"/>
    </location>
</feature>
<keyword evidence="3 5" id="KW-1133">Transmembrane helix</keyword>
<comment type="caution">
    <text evidence="7">The sequence shown here is derived from an EMBL/GenBank/DDBJ whole genome shotgun (WGS) entry which is preliminary data.</text>
</comment>
<dbReference type="Proteomes" id="UP001054902">
    <property type="component" value="Unassembled WGS sequence"/>
</dbReference>
<sequence>MKTAMTPTGIYILSTLCNSSNAFQFTPLVHQGKTIHASNQKHSKHGLLISQQGIRRHPTYNTHANRIPILFSQATDEETKISFPKFGRKKETFQTTNTNELQQIKDEETNELPFSEYSTILILCWFVALLSALDRVAMSVAILPLSNEFHLSETVKGEISSIFSLGYGLGIIPAGLLVSALSPRLIMAVGVLLWSLATFGTPIAANLIHVVQDGATMSDTEIMTSVKYIAENTVPLLFIRSVMGAAESVVLPTIQRILANWVPASKKSLSIATIYSGFQVGTVCAYLLSPSVMDGFGWRGLFYIYGAIGALWLVPWWLLARDRPVVEEINTDGTISKRKMVVEQKLIDENGEEAVGITSGTITSWEDATSVFQDAPWKAILTSKATWAVIIAHAANNWGLYTFLSWTPTFYTQQYGLNVKESAFLSILPSIAGAVSGLSAGFAADKIIERFVEDDNIDKRTLVRKAFQGLALIGPAACLFTLSSNIPENPATAQFLLTGAVGLQAFNSAGYGSAPQEKAGDQWSGLLYSITTLPGVVFGSAGVYIAGQILDATDKNWAGVFGLNACVDLIGGLAFIALYNSKREFE</sequence>
<reference evidence="7 8" key="1">
    <citation type="journal article" date="2021" name="Sci. Rep.">
        <title>The genome of the diatom Chaetoceros tenuissimus carries an ancient integrated fragment of an extant virus.</title>
        <authorList>
            <person name="Hongo Y."/>
            <person name="Kimura K."/>
            <person name="Takaki Y."/>
            <person name="Yoshida Y."/>
            <person name="Baba S."/>
            <person name="Kobayashi G."/>
            <person name="Nagasaki K."/>
            <person name="Hano T."/>
            <person name="Tomaru Y."/>
        </authorList>
    </citation>
    <scope>NUCLEOTIDE SEQUENCE [LARGE SCALE GENOMIC DNA]</scope>
    <source>
        <strain evidence="7 8">NIES-3715</strain>
    </source>
</reference>
<accession>A0AAD3H8F2</accession>
<feature type="transmembrane region" description="Helical" evidence="5">
    <location>
        <begin position="424"/>
        <end position="444"/>
    </location>
</feature>
<keyword evidence="2 5" id="KW-0812">Transmembrane</keyword>
<dbReference type="InterPro" id="IPR050382">
    <property type="entry name" value="MFS_Na/Anion_cotransporter"/>
</dbReference>
<dbReference type="AlphaFoldDB" id="A0AAD3H8F2"/>
<dbReference type="Pfam" id="PF07690">
    <property type="entry name" value="MFS_1"/>
    <property type="match status" value="1"/>
</dbReference>
<evidence type="ECO:0000256" key="3">
    <source>
        <dbReference type="ARBA" id="ARBA00022989"/>
    </source>
</evidence>
<dbReference type="PROSITE" id="PS50850">
    <property type="entry name" value="MFS"/>
    <property type="match status" value="1"/>
</dbReference>
<keyword evidence="8" id="KW-1185">Reference proteome</keyword>
<dbReference type="InterPro" id="IPR011701">
    <property type="entry name" value="MFS"/>
</dbReference>
<dbReference type="InterPro" id="IPR036259">
    <property type="entry name" value="MFS_trans_sf"/>
</dbReference>
<feature type="transmembrane region" description="Helical" evidence="5">
    <location>
        <begin position="526"/>
        <end position="545"/>
    </location>
</feature>
<dbReference type="Gene3D" id="1.20.1250.20">
    <property type="entry name" value="MFS general substrate transporter like domains"/>
    <property type="match status" value="2"/>
</dbReference>
<keyword evidence="4 5" id="KW-0472">Membrane</keyword>
<feature type="transmembrane region" description="Helical" evidence="5">
    <location>
        <begin position="120"/>
        <end position="145"/>
    </location>
</feature>
<dbReference type="GO" id="GO:0022857">
    <property type="term" value="F:transmembrane transporter activity"/>
    <property type="evidence" value="ECO:0007669"/>
    <property type="project" value="InterPro"/>
</dbReference>
<proteinExistence type="predicted"/>
<feature type="transmembrane region" description="Helical" evidence="5">
    <location>
        <begin position="557"/>
        <end position="579"/>
    </location>
</feature>
<feature type="transmembrane region" description="Helical" evidence="5">
    <location>
        <begin position="185"/>
        <end position="208"/>
    </location>
</feature>
<evidence type="ECO:0000313" key="8">
    <source>
        <dbReference type="Proteomes" id="UP001054902"/>
    </source>
</evidence>
<evidence type="ECO:0000256" key="4">
    <source>
        <dbReference type="ARBA" id="ARBA00023136"/>
    </source>
</evidence>
<feature type="transmembrane region" description="Helical" evidence="5">
    <location>
        <begin position="300"/>
        <end position="319"/>
    </location>
</feature>
<gene>
    <name evidence="7" type="ORF">CTEN210_10255</name>
</gene>
<evidence type="ECO:0000256" key="1">
    <source>
        <dbReference type="ARBA" id="ARBA00004141"/>
    </source>
</evidence>
<dbReference type="GO" id="GO:0016020">
    <property type="term" value="C:membrane"/>
    <property type="evidence" value="ECO:0007669"/>
    <property type="project" value="UniProtKB-SubCell"/>
</dbReference>
<evidence type="ECO:0000256" key="5">
    <source>
        <dbReference type="SAM" id="Phobius"/>
    </source>
</evidence>
<evidence type="ECO:0000313" key="7">
    <source>
        <dbReference type="EMBL" id="GFH53779.1"/>
    </source>
</evidence>
<dbReference type="EMBL" id="BLLK01000047">
    <property type="protein sequence ID" value="GFH53779.1"/>
    <property type="molecule type" value="Genomic_DNA"/>
</dbReference>